<dbReference type="Gene3D" id="3.40.50.620">
    <property type="entry name" value="HUPs"/>
    <property type="match status" value="1"/>
</dbReference>
<comment type="caution">
    <text evidence="14">The sequence shown here is derived from an EMBL/GenBank/DDBJ whole genome shotgun (WGS) entry which is preliminary data.</text>
</comment>
<name>A0A4U0U6R8_9PEZI</name>
<evidence type="ECO:0000256" key="12">
    <source>
        <dbReference type="RuleBase" id="RU361234"/>
    </source>
</evidence>
<dbReference type="SUPFAM" id="SSF52374">
    <property type="entry name" value="Nucleotidylyl transferase"/>
    <property type="match status" value="1"/>
</dbReference>
<keyword evidence="15" id="KW-1185">Reference proteome</keyword>
<dbReference type="InterPro" id="IPR050489">
    <property type="entry name" value="Tyr-tRNA_synthase"/>
</dbReference>
<keyword evidence="10" id="KW-0539">Nucleus</keyword>
<dbReference type="PRINTS" id="PR01040">
    <property type="entry name" value="TRNASYNTHTYR"/>
</dbReference>
<dbReference type="GO" id="GO:0005634">
    <property type="term" value="C:nucleus"/>
    <property type="evidence" value="ECO:0007669"/>
    <property type="project" value="UniProtKB-SubCell"/>
</dbReference>
<dbReference type="FunFam" id="3.40.50.620:FF:000040">
    <property type="entry name" value="Tyrosine--tRNA ligase"/>
    <property type="match status" value="1"/>
</dbReference>
<dbReference type="GO" id="GO:0004831">
    <property type="term" value="F:tyrosine-tRNA ligase activity"/>
    <property type="evidence" value="ECO:0007669"/>
    <property type="project" value="UniProtKB-EC"/>
</dbReference>
<dbReference type="Gene3D" id="1.10.240.10">
    <property type="entry name" value="Tyrosyl-Transfer RNA Synthetase"/>
    <property type="match status" value="1"/>
</dbReference>
<comment type="catalytic activity">
    <reaction evidence="11 12">
        <text>tRNA(Tyr) + L-tyrosine + ATP = L-tyrosyl-tRNA(Tyr) + AMP + diphosphate + H(+)</text>
        <dbReference type="Rhea" id="RHEA:10220"/>
        <dbReference type="Rhea" id="RHEA-COMP:9706"/>
        <dbReference type="Rhea" id="RHEA-COMP:9707"/>
        <dbReference type="ChEBI" id="CHEBI:15378"/>
        <dbReference type="ChEBI" id="CHEBI:30616"/>
        <dbReference type="ChEBI" id="CHEBI:33019"/>
        <dbReference type="ChEBI" id="CHEBI:58315"/>
        <dbReference type="ChEBI" id="CHEBI:78442"/>
        <dbReference type="ChEBI" id="CHEBI:78536"/>
        <dbReference type="ChEBI" id="CHEBI:456215"/>
        <dbReference type="EC" id="6.1.1.1"/>
    </reaction>
</comment>
<dbReference type="InterPro" id="IPR014729">
    <property type="entry name" value="Rossmann-like_a/b/a_fold"/>
</dbReference>
<evidence type="ECO:0000313" key="15">
    <source>
        <dbReference type="Proteomes" id="UP000308549"/>
    </source>
</evidence>
<dbReference type="NCBIfam" id="TIGR00234">
    <property type="entry name" value="tyrS"/>
    <property type="match status" value="1"/>
</dbReference>
<dbReference type="EMBL" id="NAJL01000011">
    <property type="protein sequence ID" value="TKA30312.1"/>
    <property type="molecule type" value="Genomic_DNA"/>
</dbReference>
<evidence type="ECO:0000256" key="1">
    <source>
        <dbReference type="ARBA" id="ARBA00004123"/>
    </source>
</evidence>
<accession>A0A4U0U6R8</accession>
<evidence type="ECO:0000256" key="6">
    <source>
        <dbReference type="ARBA" id="ARBA00022741"/>
    </source>
</evidence>
<dbReference type="GO" id="GO:0005737">
    <property type="term" value="C:cytoplasm"/>
    <property type="evidence" value="ECO:0007669"/>
    <property type="project" value="UniProtKB-SubCell"/>
</dbReference>
<dbReference type="Pfam" id="PF00579">
    <property type="entry name" value="tRNA-synt_1b"/>
    <property type="match status" value="1"/>
</dbReference>
<evidence type="ECO:0000256" key="4">
    <source>
        <dbReference type="ARBA" id="ARBA00022490"/>
    </source>
</evidence>
<evidence type="ECO:0000256" key="9">
    <source>
        <dbReference type="ARBA" id="ARBA00023146"/>
    </source>
</evidence>
<proteinExistence type="inferred from homology"/>
<dbReference type="OrthoDB" id="197206at2759"/>
<evidence type="ECO:0000256" key="5">
    <source>
        <dbReference type="ARBA" id="ARBA00022598"/>
    </source>
</evidence>
<dbReference type="GO" id="GO:0005524">
    <property type="term" value="F:ATP binding"/>
    <property type="evidence" value="ECO:0007669"/>
    <property type="project" value="UniProtKB-KW"/>
</dbReference>
<keyword evidence="7 12" id="KW-0067">ATP-binding</keyword>
<dbReference type="InterPro" id="IPR002305">
    <property type="entry name" value="aa-tRNA-synth_Ic"/>
</dbReference>
<gene>
    <name evidence="14" type="ORF">B0A50_02539</name>
</gene>
<keyword evidence="9 12" id="KW-0030">Aminoacyl-tRNA synthetase</keyword>
<organism evidence="14 15">
    <name type="scientific">Salinomyces thailandicus</name>
    <dbReference type="NCBI Taxonomy" id="706561"/>
    <lineage>
        <taxon>Eukaryota</taxon>
        <taxon>Fungi</taxon>
        <taxon>Dikarya</taxon>
        <taxon>Ascomycota</taxon>
        <taxon>Pezizomycotina</taxon>
        <taxon>Dothideomycetes</taxon>
        <taxon>Dothideomycetidae</taxon>
        <taxon>Mycosphaerellales</taxon>
        <taxon>Teratosphaeriaceae</taxon>
        <taxon>Salinomyces</taxon>
    </lineage>
</organism>
<dbReference type="PANTHER" id="PTHR46264">
    <property type="entry name" value="TYROSINE-TRNA LIGASE"/>
    <property type="match status" value="1"/>
</dbReference>
<keyword evidence="4" id="KW-0963">Cytoplasm</keyword>
<dbReference type="AlphaFoldDB" id="A0A4U0U6R8"/>
<dbReference type="FunFam" id="1.10.240.10:FF:000004">
    <property type="entry name" value="Tyrosine--tRNA ligase"/>
    <property type="match status" value="1"/>
</dbReference>
<keyword evidence="5 12" id="KW-0436">Ligase</keyword>
<dbReference type="PANTHER" id="PTHR46264:SF4">
    <property type="entry name" value="TYROSINE--TRNA LIGASE, CYTOPLASMIC"/>
    <property type="match status" value="1"/>
</dbReference>
<evidence type="ECO:0000256" key="2">
    <source>
        <dbReference type="ARBA" id="ARBA00004496"/>
    </source>
</evidence>
<dbReference type="NCBIfam" id="NF006330">
    <property type="entry name" value="PRK08560.1"/>
    <property type="match status" value="1"/>
</dbReference>
<keyword evidence="6 12" id="KW-0547">Nucleotide-binding</keyword>
<protein>
    <recommendedName>
        <fullName evidence="12">Tyrosine--tRNA ligase</fullName>
        <ecNumber evidence="12">6.1.1.1</ecNumber>
    </recommendedName>
    <alternativeName>
        <fullName evidence="12">Tyrosyl-tRNA synthetase</fullName>
    </alternativeName>
</protein>
<dbReference type="InterPro" id="IPR002307">
    <property type="entry name" value="Tyr-tRNA-ligase"/>
</dbReference>
<dbReference type="GO" id="GO:0006437">
    <property type="term" value="P:tyrosyl-tRNA aminoacylation"/>
    <property type="evidence" value="ECO:0007669"/>
    <property type="project" value="InterPro"/>
</dbReference>
<evidence type="ECO:0000313" key="14">
    <source>
        <dbReference type="EMBL" id="TKA30312.1"/>
    </source>
</evidence>
<keyword evidence="8 12" id="KW-0648">Protein biosynthesis</keyword>
<evidence type="ECO:0000256" key="8">
    <source>
        <dbReference type="ARBA" id="ARBA00022917"/>
    </source>
</evidence>
<comment type="similarity">
    <text evidence="3 12">Belongs to the class-I aminoacyl-tRNA synthetase family.</text>
</comment>
<dbReference type="EC" id="6.1.1.1" evidence="12"/>
<evidence type="ECO:0000256" key="10">
    <source>
        <dbReference type="ARBA" id="ARBA00023242"/>
    </source>
</evidence>
<comment type="subcellular location">
    <subcellularLocation>
        <location evidence="2">Cytoplasm</location>
    </subcellularLocation>
    <subcellularLocation>
        <location evidence="1">Nucleus</location>
    </subcellularLocation>
</comment>
<evidence type="ECO:0000256" key="3">
    <source>
        <dbReference type="ARBA" id="ARBA00005594"/>
    </source>
</evidence>
<dbReference type="Proteomes" id="UP000308549">
    <property type="component" value="Unassembled WGS sequence"/>
</dbReference>
<sequence length="440" mass="47949">MPESTEAQLANTPQEKFALIKKNLQEVLNPEVIENVLNKNERPLRIYWGTATTGKPHCGYFVPMLKIAEFLAAGCEVKILLADVHGFLDNLKAPIELVEERVKYYRYAITAAMKAVNVDISRLVFVTGSDYQTTGERGARYFMDLLRLSTSVSGHDASKAGSDVVKQVESPPLSSQLYPLMQALDEEYLDVDAQFGGVDQRKIFTLAVEALPRIGFSKRAHLMNPLIPGLQEGGKMSSSDPDSKIDLIDPPEVVKKKLKKAFCPPKQVQGNGVLSFVEYVLLPASALKNNGTPKFLVQRRDAAEPLSYANIEDMHSDYAADILQPQTLKPAVTDALMEILAPIRTAFEADAQWQAIEQKAYPPPPAPEKKKKVKNLGTRFPGSSKPAPEAANGAGVEAKPDGRVVGDGAQEVSVGKSTEEAMEKLSMQSPGEGEDKGGKA</sequence>
<feature type="region of interest" description="Disordered" evidence="13">
    <location>
        <begin position="360"/>
        <end position="440"/>
    </location>
</feature>
<evidence type="ECO:0000256" key="13">
    <source>
        <dbReference type="SAM" id="MobiDB-lite"/>
    </source>
</evidence>
<evidence type="ECO:0000256" key="7">
    <source>
        <dbReference type="ARBA" id="ARBA00022840"/>
    </source>
</evidence>
<evidence type="ECO:0000256" key="11">
    <source>
        <dbReference type="ARBA" id="ARBA00048248"/>
    </source>
</evidence>
<reference evidence="14 15" key="1">
    <citation type="submission" date="2017-03" db="EMBL/GenBank/DDBJ databases">
        <title>Genomes of endolithic fungi from Antarctica.</title>
        <authorList>
            <person name="Coleine C."/>
            <person name="Masonjones S."/>
            <person name="Stajich J.E."/>
        </authorList>
    </citation>
    <scope>NUCLEOTIDE SEQUENCE [LARGE SCALE GENOMIC DNA]</scope>
    <source>
        <strain evidence="14 15">CCFEE 6315</strain>
    </source>
</reference>